<accession>A0A232EHZ8</accession>
<dbReference type="SUPFAM" id="SSF56112">
    <property type="entry name" value="Protein kinase-like (PK-like)"/>
    <property type="match status" value="1"/>
</dbReference>
<dbReference type="InterPro" id="IPR015897">
    <property type="entry name" value="CHK_kinase-like"/>
</dbReference>
<dbReference type="InterPro" id="IPR011009">
    <property type="entry name" value="Kinase-like_dom_sf"/>
</dbReference>
<protein>
    <recommendedName>
        <fullName evidence="1">CHK kinase-like domain-containing protein</fullName>
    </recommendedName>
</protein>
<proteinExistence type="predicted"/>
<dbReference type="PANTHER" id="PTHR11012:SF30">
    <property type="entry name" value="PROTEIN KINASE-LIKE DOMAIN-CONTAINING"/>
    <property type="match status" value="1"/>
</dbReference>
<dbReference type="OrthoDB" id="191037at2759"/>
<evidence type="ECO:0000313" key="2">
    <source>
        <dbReference type="EMBL" id="OXU17989.1"/>
    </source>
</evidence>
<organism evidence="2 3">
    <name type="scientific">Trichomalopsis sarcophagae</name>
    <dbReference type="NCBI Taxonomy" id="543379"/>
    <lineage>
        <taxon>Eukaryota</taxon>
        <taxon>Metazoa</taxon>
        <taxon>Ecdysozoa</taxon>
        <taxon>Arthropoda</taxon>
        <taxon>Hexapoda</taxon>
        <taxon>Insecta</taxon>
        <taxon>Pterygota</taxon>
        <taxon>Neoptera</taxon>
        <taxon>Endopterygota</taxon>
        <taxon>Hymenoptera</taxon>
        <taxon>Apocrita</taxon>
        <taxon>Proctotrupomorpha</taxon>
        <taxon>Chalcidoidea</taxon>
        <taxon>Pteromalidae</taxon>
        <taxon>Pteromalinae</taxon>
        <taxon>Trichomalopsis</taxon>
    </lineage>
</organism>
<dbReference type="AlphaFoldDB" id="A0A232EHZ8"/>
<dbReference type="Pfam" id="PF02958">
    <property type="entry name" value="EcKL"/>
    <property type="match status" value="1"/>
</dbReference>
<comment type="caution">
    <text evidence="2">The sequence shown here is derived from an EMBL/GenBank/DDBJ whole genome shotgun (WGS) entry which is preliminary data.</text>
</comment>
<sequence>MRPTPEEDLIFIKDKLMPAMIKAGRFNEYSRRATFDRYNVIARPYPYQLRDYHLDFALYRAEINFNYSNASTCTLNVWVKLLPSDCTKPTLTQALNGFHNEKYFWKRVSPLVGRKLLPRFYAAEMQKYGRPVVVVEDLEMSGFRRSLDPRQLSAEETILVLECIGRMHGKGMALKQNRPQLYAEIRRRFKKVTLHSSDLPRIQRNLLIMSNQSSLVTIGGAIVRRLLESDPLSTCREAFESEPVTICNGLTFRGNMWFKYDENDELQAVKLLDWQRACSGSNCFDFAMINEEGDHRSYWRYFREVYYKAVRREYPAATERYLFENYSQAGLCYKLILSTLPTPYISPPDGEMPDDEPSSCTLL</sequence>
<reference evidence="2 3" key="1">
    <citation type="journal article" date="2017" name="Curr. Biol.">
        <title>The Evolution of Venom by Co-option of Single-Copy Genes.</title>
        <authorList>
            <person name="Martinson E.O."/>
            <person name="Mrinalini"/>
            <person name="Kelkar Y.D."/>
            <person name="Chang C.H."/>
            <person name="Werren J.H."/>
        </authorList>
    </citation>
    <scope>NUCLEOTIDE SEQUENCE [LARGE SCALE GENOMIC DNA]</scope>
    <source>
        <strain evidence="2 3">Alberta</strain>
        <tissue evidence="2">Whole body</tissue>
    </source>
</reference>
<dbReference type="InterPro" id="IPR004119">
    <property type="entry name" value="EcKL"/>
</dbReference>
<evidence type="ECO:0000259" key="1">
    <source>
        <dbReference type="SMART" id="SM00587"/>
    </source>
</evidence>
<dbReference type="Proteomes" id="UP000215335">
    <property type="component" value="Unassembled WGS sequence"/>
</dbReference>
<dbReference type="EMBL" id="NNAY01004371">
    <property type="protein sequence ID" value="OXU17989.1"/>
    <property type="molecule type" value="Genomic_DNA"/>
</dbReference>
<dbReference type="SMART" id="SM00587">
    <property type="entry name" value="CHK"/>
    <property type="match status" value="1"/>
</dbReference>
<evidence type="ECO:0000313" key="3">
    <source>
        <dbReference type="Proteomes" id="UP000215335"/>
    </source>
</evidence>
<gene>
    <name evidence="2" type="ORF">TSAR_014825</name>
</gene>
<name>A0A232EHZ8_9HYME</name>
<dbReference type="PANTHER" id="PTHR11012">
    <property type="entry name" value="PROTEIN KINASE-LIKE DOMAIN-CONTAINING"/>
    <property type="match status" value="1"/>
</dbReference>
<feature type="domain" description="CHK kinase-like" evidence="1">
    <location>
        <begin position="133"/>
        <end position="316"/>
    </location>
</feature>
<keyword evidence="3" id="KW-1185">Reference proteome</keyword>